<organism evidence="3 4">
    <name type="scientific">Arcobacter suis CECT 7833</name>
    <dbReference type="NCBI Taxonomy" id="663365"/>
    <lineage>
        <taxon>Bacteria</taxon>
        <taxon>Pseudomonadati</taxon>
        <taxon>Campylobacterota</taxon>
        <taxon>Epsilonproteobacteria</taxon>
        <taxon>Campylobacterales</taxon>
        <taxon>Arcobacteraceae</taxon>
        <taxon>Arcobacter</taxon>
    </lineage>
</organism>
<dbReference type="Gene3D" id="2.160.10.10">
    <property type="entry name" value="Hexapeptide repeat proteins"/>
    <property type="match status" value="1"/>
</dbReference>
<keyword evidence="2" id="KW-0808">Transferase</keyword>
<gene>
    <name evidence="3" type="ORF">ASUIS_2070</name>
</gene>
<dbReference type="CDD" id="cd04647">
    <property type="entry name" value="LbH_MAT_like"/>
    <property type="match status" value="1"/>
</dbReference>
<reference evidence="3 4" key="1">
    <citation type="submission" date="2018-08" db="EMBL/GenBank/DDBJ databases">
        <title>Complete genome of the Arcobacter suis type strain LMG 26152.</title>
        <authorList>
            <person name="Miller W.G."/>
            <person name="Yee E."/>
            <person name="Bono J.L."/>
        </authorList>
    </citation>
    <scope>NUCLEOTIDE SEQUENCE [LARGE SCALE GENOMIC DNA]</scope>
    <source>
        <strain evidence="3 4">CECT 7833</strain>
    </source>
</reference>
<comment type="similarity">
    <text evidence="1">Belongs to the transferase hexapeptide repeat family.</text>
</comment>
<proteinExistence type="inferred from homology"/>
<name>A0AAD0SSD6_9BACT</name>
<dbReference type="InterPro" id="IPR011004">
    <property type="entry name" value="Trimer_LpxA-like_sf"/>
</dbReference>
<evidence type="ECO:0000256" key="2">
    <source>
        <dbReference type="ARBA" id="ARBA00022679"/>
    </source>
</evidence>
<dbReference type="EMBL" id="CP032100">
    <property type="protein sequence ID" value="AXX90517.1"/>
    <property type="molecule type" value="Genomic_DNA"/>
</dbReference>
<dbReference type="AlphaFoldDB" id="A0AAD0SSD6"/>
<keyword evidence="4" id="KW-1185">Reference proteome</keyword>
<sequence>MKIINSLKKRFIYIIFKLPRFLKYYILSTCDNVKGKAKFIQPCQLNGKGEIIFSDKVIIGCSLSPFLYSGYGYIESRNKNSKIIIGDNVIINNNIVLISEGEGITISKNTLIGTNCEIYDSDFHNISIDKRISGKPSTKKVFIGENVFIGSNVKILKGVSIGNNAVISNGSIVTKNIQNNVVAGGIPAEFIKHIN</sequence>
<evidence type="ECO:0000313" key="4">
    <source>
        <dbReference type="Proteomes" id="UP000263040"/>
    </source>
</evidence>
<dbReference type="KEGG" id="asui:ASUIS_2070"/>
<evidence type="ECO:0000256" key="1">
    <source>
        <dbReference type="ARBA" id="ARBA00007274"/>
    </source>
</evidence>
<accession>A0AAD0SSD6</accession>
<dbReference type="PANTHER" id="PTHR23416">
    <property type="entry name" value="SIALIC ACID SYNTHASE-RELATED"/>
    <property type="match status" value="1"/>
</dbReference>
<dbReference type="InterPro" id="IPR001451">
    <property type="entry name" value="Hexapep"/>
</dbReference>
<dbReference type="InterPro" id="IPR051159">
    <property type="entry name" value="Hexapeptide_acetyltransf"/>
</dbReference>
<dbReference type="SUPFAM" id="SSF51161">
    <property type="entry name" value="Trimeric LpxA-like enzymes"/>
    <property type="match status" value="1"/>
</dbReference>
<dbReference type="Pfam" id="PF14602">
    <property type="entry name" value="Hexapep_2"/>
    <property type="match status" value="1"/>
</dbReference>
<dbReference type="Proteomes" id="UP000263040">
    <property type="component" value="Chromosome"/>
</dbReference>
<dbReference type="PANTHER" id="PTHR23416:SF23">
    <property type="entry name" value="ACETYLTRANSFERASE C18B11.09C-RELATED"/>
    <property type="match status" value="1"/>
</dbReference>
<dbReference type="RefSeq" id="WP_118887106.1">
    <property type="nucleotide sequence ID" value="NZ_CP032100.1"/>
</dbReference>
<evidence type="ECO:0000313" key="3">
    <source>
        <dbReference type="EMBL" id="AXX90517.1"/>
    </source>
</evidence>
<protein>
    <submittedName>
        <fullName evidence="3">Sugar O-acyltransferase</fullName>
    </submittedName>
</protein>
<dbReference type="GO" id="GO:0008374">
    <property type="term" value="F:O-acyltransferase activity"/>
    <property type="evidence" value="ECO:0007669"/>
    <property type="project" value="TreeGrafter"/>
</dbReference>